<dbReference type="NCBIfam" id="TIGR00254">
    <property type="entry name" value="GGDEF"/>
    <property type="match status" value="1"/>
</dbReference>
<protein>
    <submittedName>
        <fullName evidence="2">Putative signaling protein</fullName>
    </submittedName>
</protein>
<name>A0A6S7BMC0_9BURK</name>
<dbReference type="SUPFAM" id="SSF55073">
    <property type="entry name" value="Nucleotide cyclase"/>
    <property type="match status" value="1"/>
</dbReference>
<evidence type="ECO:0000259" key="1">
    <source>
        <dbReference type="PROSITE" id="PS50887"/>
    </source>
</evidence>
<dbReference type="Gene3D" id="3.30.70.270">
    <property type="match status" value="1"/>
</dbReference>
<dbReference type="InterPro" id="IPR043128">
    <property type="entry name" value="Rev_trsase/Diguanyl_cyclase"/>
</dbReference>
<dbReference type="SMART" id="SM00267">
    <property type="entry name" value="GGDEF"/>
    <property type="match status" value="1"/>
</dbReference>
<dbReference type="Pfam" id="PF00990">
    <property type="entry name" value="GGDEF"/>
    <property type="match status" value="1"/>
</dbReference>
<evidence type="ECO:0000313" key="2">
    <source>
        <dbReference type="EMBL" id="CAB3793323.1"/>
    </source>
</evidence>
<dbReference type="InterPro" id="IPR000160">
    <property type="entry name" value="GGDEF_dom"/>
</dbReference>
<gene>
    <name evidence="2" type="ORF">LMG28614_03695</name>
</gene>
<dbReference type="PROSITE" id="PS50887">
    <property type="entry name" value="GGDEF"/>
    <property type="match status" value="1"/>
</dbReference>
<keyword evidence="3" id="KW-1185">Reference proteome</keyword>
<sequence length="112" mass="11785">MACASSKRSDLLGRLAGDEFVAVLPNCGVRQAKSIVERLLAATAPPVVVGGALIHASASVGIAMYPADGRDVLTLLRQADIAMYHAKAEGRGRFSFSRFLLQTANGACRRAI</sequence>
<dbReference type="Proteomes" id="UP000494365">
    <property type="component" value="Unassembled WGS sequence"/>
</dbReference>
<proteinExistence type="predicted"/>
<feature type="domain" description="GGDEF" evidence="1">
    <location>
        <begin position="1"/>
        <end position="99"/>
    </location>
</feature>
<reference evidence="2 3" key="1">
    <citation type="submission" date="2020-04" db="EMBL/GenBank/DDBJ databases">
        <authorList>
            <person name="De Canck E."/>
        </authorList>
    </citation>
    <scope>NUCLEOTIDE SEQUENCE [LARGE SCALE GENOMIC DNA]</scope>
    <source>
        <strain evidence="2 3">LMG 28614</strain>
    </source>
</reference>
<dbReference type="AlphaFoldDB" id="A0A6S7BMC0"/>
<dbReference type="InterPro" id="IPR029787">
    <property type="entry name" value="Nucleotide_cyclase"/>
</dbReference>
<dbReference type="RefSeq" id="WP_246279101.1">
    <property type="nucleotide sequence ID" value="NZ_CADIKK010000016.1"/>
</dbReference>
<dbReference type="PANTHER" id="PTHR46663">
    <property type="entry name" value="DIGUANYLATE CYCLASE DGCT-RELATED"/>
    <property type="match status" value="1"/>
</dbReference>
<dbReference type="EMBL" id="CADIKK010000016">
    <property type="protein sequence ID" value="CAB3793323.1"/>
    <property type="molecule type" value="Genomic_DNA"/>
</dbReference>
<organism evidence="2 3">
    <name type="scientific">Paraburkholderia ultramafica</name>
    <dbReference type="NCBI Taxonomy" id="1544867"/>
    <lineage>
        <taxon>Bacteria</taxon>
        <taxon>Pseudomonadati</taxon>
        <taxon>Pseudomonadota</taxon>
        <taxon>Betaproteobacteria</taxon>
        <taxon>Burkholderiales</taxon>
        <taxon>Burkholderiaceae</taxon>
        <taxon>Paraburkholderia</taxon>
    </lineage>
</organism>
<evidence type="ECO:0000313" key="3">
    <source>
        <dbReference type="Proteomes" id="UP000494365"/>
    </source>
</evidence>
<dbReference type="PANTHER" id="PTHR46663:SF3">
    <property type="entry name" value="SLL0267 PROTEIN"/>
    <property type="match status" value="1"/>
</dbReference>
<dbReference type="CDD" id="cd01949">
    <property type="entry name" value="GGDEF"/>
    <property type="match status" value="1"/>
</dbReference>
<accession>A0A6S7BMC0</accession>
<dbReference type="InterPro" id="IPR052163">
    <property type="entry name" value="DGC-Regulatory_Protein"/>
</dbReference>